<dbReference type="EMBL" id="ML770367">
    <property type="protein sequence ID" value="KAE9383674.1"/>
    <property type="molecule type" value="Genomic_DNA"/>
</dbReference>
<organism evidence="1 2">
    <name type="scientific">Gymnopus androsaceus JB14</name>
    <dbReference type="NCBI Taxonomy" id="1447944"/>
    <lineage>
        <taxon>Eukaryota</taxon>
        <taxon>Fungi</taxon>
        <taxon>Dikarya</taxon>
        <taxon>Basidiomycota</taxon>
        <taxon>Agaricomycotina</taxon>
        <taxon>Agaricomycetes</taxon>
        <taxon>Agaricomycetidae</taxon>
        <taxon>Agaricales</taxon>
        <taxon>Marasmiineae</taxon>
        <taxon>Omphalotaceae</taxon>
        <taxon>Gymnopus</taxon>
    </lineage>
</organism>
<dbReference type="AlphaFoldDB" id="A0A6A4GDT7"/>
<gene>
    <name evidence="1" type="ORF">BT96DRAFT_743038</name>
</gene>
<dbReference type="Proteomes" id="UP000799118">
    <property type="component" value="Unassembled WGS sequence"/>
</dbReference>
<evidence type="ECO:0008006" key="3">
    <source>
        <dbReference type="Google" id="ProtNLM"/>
    </source>
</evidence>
<proteinExistence type="predicted"/>
<protein>
    <recommendedName>
        <fullName evidence="3">HAT C-terminal dimerisation domain-containing protein</fullName>
    </recommendedName>
</protein>
<sequence>STVSVKHSFSHGQILISHLRNCLCSNTICALMCFGDWSQLDLFTLQELEEMLKEGDSDEDND</sequence>
<reference evidence="1" key="1">
    <citation type="journal article" date="2019" name="Environ. Microbiol.">
        <title>Fungal ecological strategies reflected in gene transcription - a case study of two litter decomposers.</title>
        <authorList>
            <person name="Barbi F."/>
            <person name="Kohler A."/>
            <person name="Barry K."/>
            <person name="Baskaran P."/>
            <person name="Daum C."/>
            <person name="Fauchery L."/>
            <person name="Ihrmark K."/>
            <person name="Kuo A."/>
            <person name="LaButti K."/>
            <person name="Lipzen A."/>
            <person name="Morin E."/>
            <person name="Grigoriev I.V."/>
            <person name="Henrissat B."/>
            <person name="Lindahl B."/>
            <person name="Martin F."/>
        </authorList>
    </citation>
    <scope>NUCLEOTIDE SEQUENCE</scope>
    <source>
        <strain evidence="1">JB14</strain>
    </source>
</reference>
<dbReference type="OrthoDB" id="1715602at2759"/>
<evidence type="ECO:0000313" key="2">
    <source>
        <dbReference type="Proteomes" id="UP000799118"/>
    </source>
</evidence>
<feature type="non-terminal residue" evidence="1">
    <location>
        <position position="1"/>
    </location>
</feature>
<feature type="non-terminal residue" evidence="1">
    <location>
        <position position="62"/>
    </location>
</feature>
<keyword evidence="2" id="KW-1185">Reference proteome</keyword>
<name>A0A6A4GDT7_9AGAR</name>
<evidence type="ECO:0000313" key="1">
    <source>
        <dbReference type="EMBL" id="KAE9383674.1"/>
    </source>
</evidence>
<accession>A0A6A4GDT7</accession>